<protein>
    <recommendedName>
        <fullName evidence="3">histidine kinase</fullName>
        <ecNumber evidence="3">2.7.13.3</ecNumber>
    </recommendedName>
</protein>
<keyword evidence="18" id="KW-1185">Reference proteome</keyword>
<comment type="catalytic activity">
    <reaction evidence="1">
        <text>ATP + protein L-histidine = ADP + protein N-phospho-L-histidine.</text>
        <dbReference type="EC" id="2.7.13.3"/>
    </reaction>
</comment>
<dbReference type="InterPro" id="IPR024478">
    <property type="entry name" value="HlyB_4HB_MCP"/>
</dbReference>
<dbReference type="InterPro" id="IPR003660">
    <property type="entry name" value="HAMP_dom"/>
</dbReference>
<keyword evidence="6 13" id="KW-0812">Transmembrane</keyword>
<keyword evidence="10 13" id="KW-1133">Transmembrane helix</keyword>
<dbReference type="InterPro" id="IPR003661">
    <property type="entry name" value="HisK_dim/P_dom"/>
</dbReference>
<comment type="caution">
    <text evidence="17">The sequence shown here is derived from an EMBL/GenBank/DDBJ whole genome shotgun (WGS) entry which is preliminary data.</text>
</comment>
<dbReference type="Proteomes" id="UP001500582">
    <property type="component" value="Unassembled WGS sequence"/>
</dbReference>
<evidence type="ECO:0000259" key="15">
    <source>
        <dbReference type="PROSITE" id="PS50112"/>
    </source>
</evidence>
<organism evidence="17 18">
    <name type="scientific">Mucilaginibacter gynuensis</name>
    <dbReference type="NCBI Taxonomy" id="1302236"/>
    <lineage>
        <taxon>Bacteria</taxon>
        <taxon>Pseudomonadati</taxon>
        <taxon>Bacteroidota</taxon>
        <taxon>Sphingobacteriia</taxon>
        <taxon>Sphingobacteriales</taxon>
        <taxon>Sphingobacteriaceae</taxon>
        <taxon>Mucilaginibacter</taxon>
    </lineage>
</organism>
<dbReference type="SMART" id="SM00304">
    <property type="entry name" value="HAMP"/>
    <property type="match status" value="1"/>
</dbReference>
<evidence type="ECO:0000259" key="14">
    <source>
        <dbReference type="PROSITE" id="PS50109"/>
    </source>
</evidence>
<proteinExistence type="predicted"/>
<dbReference type="CDD" id="cd06225">
    <property type="entry name" value="HAMP"/>
    <property type="match status" value="1"/>
</dbReference>
<evidence type="ECO:0000256" key="13">
    <source>
        <dbReference type="SAM" id="Phobius"/>
    </source>
</evidence>
<feature type="domain" description="Histidine kinase" evidence="14">
    <location>
        <begin position="366"/>
        <end position="583"/>
    </location>
</feature>
<dbReference type="PROSITE" id="PS50109">
    <property type="entry name" value="HIS_KIN"/>
    <property type="match status" value="1"/>
</dbReference>
<dbReference type="SUPFAM" id="SSF55785">
    <property type="entry name" value="PYP-like sensor domain (PAS domain)"/>
    <property type="match status" value="1"/>
</dbReference>
<keyword evidence="12 13" id="KW-0472">Membrane</keyword>
<sequence>MKIKTKIRLGFGFLFVVVLFFGGLSLFYINEISKSAKVILKDNYESLRYARDMREVLDENTLPLPATAIKRFDADLKKEQRNITERGEKEEVDYLVQAYNQLIQSGQTTANAALYERTIRQHLRKIEDINMQAIVRKHNNAQASVKNAIMLLGLVGSITFLILFSFIINFPGFVANPLRQVLDGIREIGKRNYKQRLEFKTNDEFAELARAFNQMASRLNDWENSNLANVMSEKLRIETIIAQMQDAIIGVNEKEEILFINEVAENILNVRSDQVTGKNAGELIGKNDLFKHILKNEAKEKTLKIYANGKESYFQLEKREIITPNYDQQKEEAILTTGKSAGMVYILKNITQFKELDEAKTNFIATVSHELKTPISSIKMSLKLLADERVGALNSEQKGLIQHISDDSGRLLKITGELLDLSQVETGNIQLNFVPADPNDIINYAVNAVKFQAEQKEIQLDVISGNSLPKVNADIEKTAWVLINFLSNALRYSPEKTRIVIQAVQSNGSIEFSVKDFGKGIDEQYKLKLFDRYFRVPTDGKNKSGSGLGLAISKDFIEAQSGNIGVESAIGEGSRFYFMLPVM</sequence>
<feature type="transmembrane region" description="Helical" evidence="13">
    <location>
        <begin position="148"/>
        <end position="170"/>
    </location>
</feature>
<evidence type="ECO:0000256" key="11">
    <source>
        <dbReference type="ARBA" id="ARBA00023012"/>
    </source>
</evidence>
<dbReference type="SUPFAM" id="SSF55874">
    <property type="entry name" value="ATPase domain of HSP90 chaperone/DNA topoisomerase II/histidine kinase"/>
    <property type="match status" value="1"/>
</dbReference>
<dbReference type="PROSITE" id="PS50885">
    <property type="entry name" value="HAMP"/>
    <property type="match status" value="1"/>
</dbReference>
<dbReference type="PANTHER" id="PTHR42878:SF7">
    <property type="entry name" value="SENSOR HISTIDINE KINASE GLRK"/>
    <property type="match status" value="1"/>
</dbReference>
<dbReference type="RefSeq" id="WP_345211544.1">
    <property type="nucleotide sequence ID" value="NZ_BAABFT010000006.1"/>
</dbReference>
<dbReference type="PANTHER" id="PTHR42878">
    <property type="entry name" value="TWO-COMPONENT HISTIDINE KINASE"/>
    <property type="match status" value="1"/>
</dbReference>
<dbReference type="SMART" id="SM00387">
    <property type="entry name" value="HATPase_c"/>
    <property type="match status" value="1"/>
</dbReference>
<evidence type="ECO:0000256" key="9">
    <source>
        <dbReference type="ARBA" id="ARBA00022840"/>
    </source>
</evidence>
<feature type="transmembrane region" description="Helical" evidence="13">
    <location>
        <begin position="7"/>
        <end position="29"/>
    </location>
</feature>
<evidence type="ECO:0000313" key="18">
    <source>
        <dbReference type="Proteomes" id="UP001500582"/>
    </source>
</evidence>
<dbReference type="Pfam" id="PF00512">
    <property type="entry name" value="HisKA"/>
    <property type="match status" value="1"/>
</dbReference>
<evidence type="ECO:0000256" key="3">
    <source>
        <dbReference type="ARBA" id="ARBA00012438"/>
    </source>
</evidence>
<feature type="domain" description="PAS" evidence="15">
    <location>
        <begin position="233"/>
        <end position="288"/>
    </location>
</feature>
<dbReference type="InterPro" id="IPR050351">
    <property type="entry name" value="BphY/WalK/GraS-like"/>
</dbReference>
<evidence type="ECO:0000256" key="4">
    <source>
        <dbReference type="ARBA" id="ARBA00022553"/>
    </source>
</evidence>
<accession>A0ABP8GHI6</accession>
<gene>
    <name evidence="17" type="ORF">GCM10023149_26190</name>
</gene>
<dbReference type="SUPFAM" id="SSF47384">
    <property type="entry name" value="Homodimeric domain of signal transducing histidine kinase"/>
    <property type="match status" value="1"/>
</dbReference>
<evidence type="ECO:0000256" key="1">
    <source>
        <dbReference type="ARBA" id="ARBA00000085"/>
    </source>
</evidence>
<dbReference type="SMART" id="SM00388">
    <property type="entry name" value="HisKA"/>
    <property type="match status" value="1"/>
</dbReference>
<dbReference type="InterPro" id="IPR036097">
    <property type="entry name" value="HisK_dim/P_sf"/>
</dbReference>
<dbReference type="EMBL" id="BAABFT010000006">
    <property type="protein sequence ID" value="GAA4324535.1"/>
    <property type="molecule type" value="Genomic_DNA"/>
</dbReference>
<evidence type="ECO:0000256" key="12">
    <source>
        <dbReference type="ARBA" id="ARBA00023136"/>
    </source>
</evidence>
<evidence type="ECO:0000256" key="7">
    <source>
        <dbReference type="ARBA" id="ARBA00022741"/>
    </source>
</evidence>
<feature type="domain" description="HAMP" evidence="16">
    <location>
        <begin position="172"/>
        <end position="224"/>
    </location>
</feature>
<dbReference type="Gene3D" id="6.10.340.10">
    <property type="match status" value="1"/>
</dbReference>
<dbReference type="CDD" id="cd00082">
    <property type="entry name" value="HisKA"/>
    <property type="match status" value="1"/>
</dbReference>
<evidence type="ECO:0000259" key="16">
    <source>
        <dbReference type="PROSITE" id="PS50885"/>
    </source>
</evidence>
<keyword evidence="11" id="KW-0902">Two-component regulatory system</keyword>
<dbReference type="EC" id="2.7.13.3" evidence="3"/>
<dbReference type="Gene3D" id="3.30.565.10">
    <property type="entry name" value="Histidine kinase-like ATPase, C-terminal domain"/>
    <property type="match status" value="1"/>
</dbReference>
<dbReference type="InterPro" id="IPR013767">
    <property type="entry name" value="PAS_fold"/>
</dbReference>
<dbReference type="SUPFAM" id="SSF158472">
    <property type="entry name" value="HAMP domain-like"/>
    <property type="match status" value="1"/>
</dbReference>
<dbReference type="InterPro" id="IPR036890">
    <property type="entry name" value="HATPase_C_sf"/>
</dbReference>
<keyword evidence="9 17" id="KW-0067">ATP-binding</keyword>
<keyword evidence="5" id="KW-0808">Transferase</keyword>
<dbReference type="Gene3D" id="1.10.287.130">
    <property type="match status" value="1"/>
</dbReference>
<dbReference type="InterPro" id="IPR035965">
    <property type="entry name" value="PAS-like_dom_sf"/>
</dbReference>
<reference evidence="18" key="1">
    <citation type="journal article" date="2019" name="Int. J. Syst. Evol. Microbiol.">
        <title>The Global Catalogue of Microorganisms (GCM) 10K type strain sequencing project: providing services to taxonomists for standard genome sequencing and annotation.</title>
        <authorList>
            <consortium name="The Broad Institute Genomics Platform"/>
            <consortium name="The Broad Institute Genome Sequencing Center for Infectious Disease"/>
            <person name="Wu L."/>
            <person name="Ma J."/>
        </authorList>
    </citation>
    <scope>NUCLEOTIDE SEQUENCE [LARGE SCALE GENOMIC DNA]</scope>
    <source>
        <strain evidence="18">JCM 17705</strain>
    </source>
</reference>
<dbReference type="PROSITE" id="PS50112">
    <property type="entry name" value="PAS"/>
    <property type="match status" value="1"/>
</dbReference>
<keyword evidence="8" id="KW-0418">Kinase</keyword>
<dbReference type="InterPro" id="IPR005467">
    <property type="entry name" value="His_kinase_dom"/>
</dbReference>
<dbReference type="InterPro" id="IPR000014">
    <property type="entry name" value="PAS"/>
</dbReference>
<name>A0ABP8GHI6_9SPHI</name>
<dbReference type="Pfam" id="PF00672">
    <property type="entry name" value="HAMP"/>
    <property type="match status" value="1"/>
</dbReference>
<dbReference type="InterPro" id="IPR003594">
    <property type="entry name" value="HATPase_dom"/>
</dbReference>
<keyword evidence="7" id="KW-0547">Nucleotide-binding</keyword>
<dbReference type="Gene3D" id="3.30.450.20">
    <property type="entry name" value="PAS domain"/>
    <property type="match status" value="1"/>
</dbReference>
<dbReference type="SMART" id="SM00091">
    <property type="entry name" value="PAS"/>
    <property type="match status" value="1"/>
</dbReference>
<evidence type="ECO:0000256" key="6">
    <source>
        <dbReference type="ARBA" id="ARBA00022692"/>
    </source>
</evidence>
<evidence type="ECO:0000256" key="2">
    <source>
        <dbReference type="ARBA" id="ARBA00004141"/>
    </source>
</evidence>
<evidence type="ECO:0000256" key="8">
    <source>
        <dbReference type="ARBA" id="ARBA00022777"/>
    </source>
</evidence>
<dbReference type="Pfam" id="PF12729">
    <property type="entry name" value="4HB_MCP_1"/>
    <property type="match status" value="1"/>
</dbReference>
<dbReference type="Pfam" id="PF02518">
    <property type="entry name" value="HATPase_c"/>
    <property type="match status" value="1"/>
</dbReference>
<evidence type="ECO:0000313" key="17">
    <source>
        <dbReference type="EMBL" id="GAA4324535.1"/>
    </source>
</evidence>
<dbReference type="Pfam" id="PF00989">
    <property type="entry name" value="PAS"/>
    <property type="match status" value="1"/>
</dbReference>
<dbReference type="PRINTS" id="PR00344">
    <property type="entry name" value="BCTRLSENSOR"/>
</dbReference>
<dbReference type="GO" id="GO:0005524">
    <property type="term" value="F:ATP binding"/>
    <property type="evidence" value="ECO:0007669"/>
    <property type="project" value="UniProtKB-KW"/>
</dbReference>
<keyword evidence="4" id="KW-0597">Phosphoprotein</keyword>
<evidence type="ECO:0000256" key="10">
    <source>
        <dbReference type="ARBA" id="ARBA00022989"/>
    </source>
</evidence>
<comment type="subcellular location">
    <subcellularLocation>
        <location evidence="2">Membrane</location>
        <topology evidence="2">Multi-pass membrane protein</topology>
    </subcellularLocation>
</comment>
<evidence type="ECO:0000256" key="5">
    <source>
        <dbReference type="ARBA" id="ARBA00022679"/>
    </source>
</evidence>
<dbReference type="InterPro" id="IPR004358">
    <property type="entry name" value="Sig_transdc_His_kin-like_C"/>
</dbReference>